<protein>
    <submittedName>
        <fullName evidence="1">Uncharacterized protein</fullName>
    </submittedName>
</protein>
<gene>
    <name evidence="1" type="ORF">BSTOLATCC_MIC14691</name>
</gene>
<dbReference type="AlphaFoldDB" id="A0AAU9IPM4"/>
<organism evidence="1 2">
    <name type="scientific">Blepharisma stoltei</name>
    <dbReference type="NCBI Taxonomy" id="1481888"/>
    <lineage>
        <taxon>Eukaryota</taxon>
        <taxon>Sar</taxon>
        <taxon>Alveolata</taxon>
        <taxon>Ciliophora</taxon>
        <taxon>Postciliodesmatophora</taxon>
        <taxon>Heterotrichea</taxon>
        <taxon>Heterotrichida</taxon>
        <taxon>Blepharismidae</taxon>
        <taxon>Blepharisma</taxon>
    </lineage>
</organism>
<comment type="caution">
    <text evidence="1">The sequence shown here is derived from an EMBL/GenBank/DDBJ whole genome shotgun (WGS) entry which is preliminary data.</text>
</comment>
<dbReference type="SUPFAM" id="SSF54495">
    <property type="entry name" value="UBC-like"/>
    <property type="match status" value="1"/>
</dbReference>
<dbReference type="Proteomes" id="UP001162131">
    <property type="component" value="Unassembled WGS sequence"/>
</dbReference>
<proteinExistence type="predicted"/>
<sequence length="120" mass="14331">MDGYDTKGQALQSIRKIAKNHRPDIFAFKRDPKDNYRWQQIFLAGIVGPSETPYEGGIFYISVPLYKSFYITVPYKNFAPKYKRGRNYSDRNAQFNQNRYRRWTYMNNRAFEKTKLGISH</sequence>
<dbReference type="EMBL" id="CAJZBQ010000014">
    <property type="protein sequence ID" value="CAG9315948.1"/>
    <property type="molecule type" value="Genomic_DNA"/>
</dbReference>
<dbReference type="InterPro" id="IPR016135">
    <property type="entry name" value="UBQ-conjugating_enzyme/RWD"/>
</dbReference>
<reference evidence="1" key="1">
    <citation type="submission" date="2021-09" db="EMBL/GenBank/DDBJ databases">
        <authorList>
            <consortium name="AG Swart"/>
            <person name="Singh M."/>
            <person name="Singh A."/>
            <person name="Seah K."/>
            <person name="Emmerich C."/>
        </authorList>
    </citation>
    <scope>NUCLEOTIDE SEQUENCE</scope>
    <source>
        <strain evidence="1">ATCC30299</strain>
    </source>
</reference>
<dbReference type="Gene3D" id="3.10.110.10">
    <property type="entry name" value="Ubiquitin Conjugating Enzyme"/>
    <property type="match status" value="1"/>
</dbReference>
<keyword evidence="2" id="KW-1185">Reference proteome</keyword>
<name>A0AAU9IPM4_9CILI</name>
<evidence type="ECO:0000313" key="1">
    <source>
        <dbReference type="EMBL" id="CAG9315948.1"/>
    </source>
</evidence>
<evidence type="ECO:0000313" key="2">
    <source>
        <dbReference type="Proteomes" id="UP001162131"/>
    </source>
</evidence>
<accession>A0AAU9IPM4</accession>